<dbReference type="EMBL" id="LR792683">
    <property type="protein sequence ID" value="CAB3393896.1"/>
    <property type="molecule type" value="Genomic_DNA"/>
</dbReference>
<dbReference type="OrthoDB" id="517968at2"/>
<evidence type="ECO:0000313" key="2">
    <source>
        <dbReference type="EMBL" id="CAB3393896.1"/>
    </source>
</evidence>
<sequence>MRGFIGRLLTYTALLLMCAGVIAIGFDIAQRGMNALAGDPPPSPPWTPVGERLNQRIETAAGDVSVAVEQVGVAAGSWMKGQTRNLLLKMFADR</sequence>
<dbReference type="EMBL" id="CP024955">
    <property type="protein sequence ID" value="ATY85214.1"/>
    <property type="molecule type" value="Genomic_DNA"/>
</dbReference>
<proteinExistence type="predicted"/>
<evidence type="ECO:0000313" key="1">
    <source>
        <dbReference type="EMBL" id="ATY85214.1"/>
    </source>
</evidence>
<accession>A0A2K8N783</accession>
<reference evidence="3" key="1">
    <citation type="submission" date="2017-11" db="EMBL/GenBank/DDBJ databases">
        <title>Complete Genome Sequence of Kyrpidia sp. Strain EA-1, a thermophilic, hydrogen-oxidizing Bacterium, isolated from the Azores.</title>
        <authorList>
            <person name="Reiner J.E."/>
            <person name="Lapp C.J."/>
            <person name="Bunk B."/>
            <person name="Gescher J."/>
        </authorList>
    </citation>
    <scope>NUCLEOTIDE SEQUENCE [LARGE SCALE GENOMIC DNA]</scope>
    <source>
        <strain evidence="3">EA-1</strain>
    </source>
</reference>
<dbReference type="Proteomes" id="UP000231932">
    <property type="component" value="Chromosome"/>
</dbReference>
<dbReference type="AlphaFoldDB" id="A0A2K8N783"/>
<evidence type="ECO:0000313" key="4">
    <source>
        <dbReference type="Proteomes" id="UP000502196"/>
    </source>
</evidence>
<name>A0A2K8N783_9BACL</name>
<protein>
    <submittedName>
        <fullName evidence="1">Uncharacterized protein</fullName>
    </submittedName>
</protein>
<organism evidence="1 3">
    <name type="scientific">Kyrpidia spormannii</name>
    <dbReference type="NCBI Taxonomy" id="2055160"/>
    <lineage>
        <taxon>Bacteria</taxon>
        <taxon>Bacillati</taxon>
        <taxon>Bacillota</taxon>
        <taxon>Bacilli</taxon>
        <taxon>Bacillales</taxon>
        <taxon>Alicyclobacillaceae</taxon>
        <taxon>Kyrpidia</taxon>
    </lineage>
</organism>
<dbReference type="RefSeq" id="WP_100668004.1">
    <property type="nucleotide sequence ID" value="NZ_CP024955.1"/>
</dbReference>
<dbReference type="KEGG" id="kyr:CVV65_09995"/>
<dbReference type="Proteomes" id="UP000502196">
    <property type="component" value="Chromosome"/>
</dbReference>
<reference evidence="2 4" key="3">
    <citation type="submission" date="2020-04" db="EMBL/GenBank/DDBJ databases">
        <authorList>
            <person name="Hogendoorn C."/>
        </authorList>
    </citation>
    <scope>NUCLEOTIDE SEQUENCE [LARGE SCALE GENOMIC DNA]</scope>
    <source>
        <strain evidence="2">COOX1</strain>
    </source>
</reference>
<reference evidence="1" key="2">
    <citation type="journal article" date="2018" name="Genome Announc.">
        <title>Complete Genome Sequence of Kyrpidia sp. Strain EA-1, a Thermophilic Knallgas Bacterium, Isolated from the Azores.</title>
        <authorList>
            <person name="Reiner J.E."/>
            <person name="Lapp C.J."/>
            <person name="Bunk B."/>
            <person name="Sproer C."/>
            <person name="Overmann J."/>
            <person name="Gescher J."/>
        </authorList>
    </citation>
    <scope>NUCLEOTIDE SEQUENCE</scope>
    <source>
        <strain evidence="1">EA-1</strain>
    </source>
</reference>
<evidence type="ECO:0000313" key="3">
    <source>
        <dbReference type="Proteomes" id="UP000231932"/>
    </source>
</evidence>
<gene>
    <name evidence="2" type="ORF">COOX1_2143</name>
    <name evidence="1" type="ORF">CVV65_09995</name>
</gene>
<keyword evidence="3" id="KW-1185">Reference proteome</keyword>